<reference evidence="5 6" key="1">
    <citation type="submission" date="2019-02" db="EMBL/GenBank/DDBJ databases">
        <title>Genome sequences of Aliivibrio finisterrensis strains from farmed Atlantic salmon.</title>
        <authorList>
            <person name="Bowman J.P."/>
        </authorList>
    </citation>
    <scope>NUCLEOTIDE SEQUENCE [LARGE SCALE GENOMIC DNA]</scope>
    <source>
        <strain evidence="4 6">A21</strain>
        <strain evidence="3 5">A46</strain>
    </source>
</reference>
<dbReference type="Gene3D" id="3.40.1550.10">
    <property type="entry name" value="CheC-like"/>
    <property type="match status" value="1"/>
</dbReference>
<name>A0A4Q5KQT1_9GAMM</name>
<keyword evidence="6" id="KW-1185">Reference proteome</keyword>
<feature type="domain" description="Chemotaxis phosphatase CheX-like" evidence="2">
    <location>
        <begin position="42"/>
        <end position="140"/>
    </location>
</feature>
<dbReference type="GO" id="GO:0006935">
    <property type="term" value="P:chemotaxis"/>
    <property type="evidence" value="ECO:0007669"/>
    <property type="project" value="UniProtKB-KW"/>
</dbReference>
<evidence type="ECO:0000313" key="5">
    <source>
        <dbReference type="Proteomes" id="UP000294063"/>
    </source>
</evidence>
<dbReference type="AlphaFoldDB" id="A0A4Q5KQT1"/>
<dbReference type="InterPro" id="IPR038756">
    <property type="entry name" value="CheX-like"/>
</dbReference>
<dbReference type="RefSeq" id="WP_130049128.1">
    <property type="nucleotide sequence ID" value="NZ_SEZK01000037.1"/>
</dbReference>
<evidence type="ECO:0000256" key="1">
    <source>
        <dbReference type="ARBA" id="ARBA00022500"/>
    </source>
</evidence>
<accession>A0A4Q5KQT1</accession>
<dbReference type="Pfam" id="PF13690">
    <property type="entry name" value="CheX"/>
    <property type="match status" value="1"/>
</dbReference>
<evidence type="ECO:0000313" key="6">
    <source>
        <dbReference type="Proteomes" id="UP000294166"/>
    </source>
</evidence>
<gene>
    <name evidence="4" type="ORF">ERW53_17940</name>
    <name evidence="3" type="ORF">ERW57_16290</name>
</gene>
<keyword evidence="1" id="KW-0145">Chemotaxis</keyword>
<dbReference type="PANTHER" id="PTHR39452:SF1">
    <property type="entry name" value="CHEY-P PHOSPHATASE CHEX"/>
    <property type="match status" value="1"/>
</dbReference>
<organism evidence="3 5">
    <name type="scientific">Aliivibrio finisterrensis</name>
    <dbReference type="NCBI Taxonomy" id="511998"/>
    <lineage>
        <taxon>Bacteria</taxon>
        <taxon>Pseudomonadati</taxon>
        <taxon>Pseudomonadota</taxon>
        <taxon>Gammaproteobacteria</taxon>
        <taxon>Vibrionales</taxon>
        <taxon>Vibrionaceae</taxon>
        <taxon>Aliivibrio</taxon>
    </lineage>
</organism>
<sequence length="170" mass="18790">MRAEFVNPFLASLMNVLKTMASMDLKPQKPRIKKDEIARGDVSGLIGMVAPQSKGSMSITFDEQLALQIMQNMLGERPNSINEEVTDMVGEITNMVTGGAKRILSESGFEFSMATPMVVSGKGHTITHKCDGAIIIMPFTSEWGNAFIEICFEQQRLETRDLYGLPNNVK</sequence>
<dbReference type="FunFam" id="3.40.1550.10:FF:000002">
    <property type="entry name" value="Chemotaxis protein CheX"/>
    <property type="match status" value="1"/>
</dbReference>
<dbReference type="InterPro" id="IPR028976">
    <property type="entry name" value="CheC-like_sf"/>
</dbReference>
<evidence type="ECO:0000259" key="2">
    <source>
        <dbReference type="Pfam" id="PF13690"/>
    </source>
</evidence>
<dbReference type="EMBL" id="SEZK01000037">
    <property type="protein sequence ID" value="RYU49135.1"/>
    <property type="molecule type" value="Genomic_DNA"/>
</dbReference>
<comment type="caution">
    <text evidence="3">The sequence shown here is derived from an EMBL/GenBank/DDBJ whole genome shotgun (WGS) entry which is preliminary data.</text>
</comment>
<dbReference type="PANTHER" id="PTHR39452">
    <property type="entry name" value="CHEY-P PHOSPHATASE CHEX"/>
    <property type="match status" value="1"/>
</dbReference>
<evidence type="ECO:0000313" key="3">
    <source>
        <dbReference type="EMBL" id="RYU49135.1"/>
    </source>
</evidence>
<evidence type="ECO:0000313" key="4">
    <source>
        <dbReference type="EMBL" id="RYU61302.1"/>
    </source>
</evidence>
<dbReference type="InterPro" id="IPR028051">
    <property type="entry name" value="CheX-like_dom"/>
</dbReference>
<protein>
    <submittedName>
        <fullName evidence="3">Chemotaxis protein CheX</fullName>
    </submittedName>
</protein>
<dbReference type="Proteomes" id="UP000294063">
    <property type="component" value="Unassembled WGS sequence"/>
</dbReference>
<dbReference type="CDD" id="cd17906">
    <property type="entry name" value="CheX"/>
    <property type="match status" value="1"/>
</dbReference>
<dbReference type="EMBL" id="SEZN01000042">
    <property type="protein sequence ID" value="RYU61302.1"/>
    <property type="molecule type" value="Genomic_DNA"/>
</dbReference>
<dbReference type="SUPFAM" id="SSF103039">
    <property type="entry name" value="CheC-like"/>
    <property type="match status" value="1"/>
</dbReference>
<proteinExistence type="predicted"/>
<dbReference type="Proteomes" id="UP000294166">
    <property type="component" value="Unassembled WGS sequence"/>
</dbReference>